<dbReference type="Proteomes" id="UP001439008">
    <property type="component" value="Unassembled WGS sequence"/>
</dbReference>
<evidence type="ECO:0000313" key="2">
    <source>
        <dbReference type="EMBL" id="MES1918288.1"/>
    </source>
</evidence>
<dbReference type="EMBL" id="JBDODL010000037">
    <property type="protein sequence ID" value="MES1918288.1"/>
    <property type="molecule type" value="Genomic_DNA"/>
</dbReference>
<feature type="chain" id="PRO_5046710840" evidence="1">
    <location>
        <begin position="23"/>
        <end position="191"/>
    </location>
</feature>
<protein>
    <submittedName>
        <fullName evidence="2">Uncharacterized protein</fullName>
    </submittedName>
</protein>
<organism evidence="2 3">
    <name type="scientific">Bonamia ostreae</name>
    <dbReference type="NCBI Taxonomy" id="126728"/>
    <lineage>
        <taxon>Eukaryota</taxon>
        <taxon>Sar</taxon>
        <taxon>Rhizaria</taxon>
        <taxon>Endomyxa</taxon>
        <taxon>Ascetosporea</taxon>
        <taxon>Haplosporida</taxon>
        <taxon>Bonamia</taxon>
    </lineage>
</organism>
<comment type="caution">
    <text evidence="2">The sequence shown here is derived from an EMBL/GenBank/DDBJ whole genome shotgun (WGS) entry which is preliminary data.</text>
</comment>
<keyword evidence="1" id="KW-0732">Signal</keyword>
<feature type="signal peptide" evidence="1">
    <location>
        <begin position="1"/>
        <end position="22"/>
    </location>
</feature>
<gene>
    <name evidence="2" type="ORF">MHBO_000275</name>
</gene>
<keyword evidence="3" id="KW-1185">Reference proteome</keyword>
<name>A0ABV2AF28_9EUKA</name>
<sequence length="191" mass="22001">MGNLIKFCLFLVTINCLCDISSIITDGTETSGRDMNLSINVHKIAEDRQVLILCLDPSMNFVISDDNDELMYFKGEVLIKCVDEQIFFVDFLERNDRKIKNVKCVNDLEPFIGKQEIKDQCVSKAIESRIVLSSSLETDLFYNSGLRLTGRCWLDNQTLPKYIQIKCQNGRYIYSGERGLIDNVFRYCTCF</sequence>
<accession>A0ABV2AF28</accession>
<evidence type="ECO:0000256" key="1">
    <source>
        <dbReference type="SAM" id="SignalP"/>
    </source>
</evidence>
<reference evidence="2 3" key="1">
    <citation type="journal article" date="2024" name="BMC Biol.">
        <title>Comparative genomics of Ascetosporea gives new insight into the evolutionary basis for animal parasitism in Rhizaria.</title>
        <authorList>
            <person name="Hiltunen Thoren M."/>
            <person name="Onut-Brannstrom I."/>
            <person name="Alfjorden A."/>
            <person name="Peckova H."/>
            <person name="Swords F."/>
            <person name="Hooper C."/>
            <person name="Holzer A.S."/>
            <person name="Bass D."/>
            <person name="Burki F."/>
        </authorList>
    </citation>
    <scope>NUCLEOTIDE SEQUENCE [LARGE SCALE GENOMIC DNA]</scope>
    <source>
        <strain evidence="2">20-A016</strain>
    </source>
</reference>
<evidence type="ECO:0000313" key="3">
    <source>
        <dbReference type="Proteomes" id="UP001439008"/>
    </source>
</evidence>
<proteinExistence type="predicted"/>